<gene>
    <name evidence="12" type="ORF">RED65_13487</name>
</gene>
<dbReference type="AlphaFoldDB" id="Q1N391"/>
<dbReference type="EMBL" id="AAQH01000005">
    <property type="protein sequence ID" value="EAT12700.1"/>
    <property type="molecule type" value="Genomic_DNA"/>
</dbReference>
<keyword evidence="4" id="KW-0547">Nucleotide-binding</keyword>
<comment type="similarity">
    <text evidence="2 9">Belongs to the RecN family.</text>
</comment>
<feature type="coiled-coil region" evidence="10">
    <location>
        <begin position="160"/>
        <end position="231"/>
    </location>
</feature>
<dbReference type="CDD" id="cd03241">
    <property type="entry name" value="ABC_RecN"/>
    <property type="match status" value="2"/>
</dbReference>
<evidence type="ECO:0000256" key="7">
    <source>
        <dbReference type="ARBA" id="ARBA00023204"/>
    </source>
</evidence>
<accession>Q1N391</accession>
<dbReference type="GO" id="GO:0009432">
    <property type="term" value="P:SOS response"/>
    <property type="evidence" value="ECO:0007669"/>
    <property type="project" value="TreeGrafter"/>
</dbReference>
<keyword evidence="5 9" id="KW-0227">DNA damage</keyword>
<dbReference type="GO" id="GO:0005524">
    <property type="term" value="F:ATP binding"/>
    <property type="evidence" value="ECO:0007669"/>
    <property type="project" value="UniProtKB-KW"/>
</dbReference>
<feature type="domain" description="RecF/RecN/SMC N-terminal" evidence="11">
    <location>
        <begin position="1"/>
        <end position="507"/>
    </location>
</feature>
<dbReference type="OrthoDB" id="9806954at2"/>
<keyword evidence="13" id="KW-1185">Reference proteome</keyword>
<comment type="caution">
    <text evidence="12">The sequence shown here is derived from an EMBL/GenBank/DDBJ whole genome shotgun (WGS) entry which is preliminary data.</text>
</comment>
<dbReference type="InterPro" id="IPR004604">
    <property type="entry name" value="DNA_recomb/repair_RecN"/>
</dbReference>
<evidence type="ECO:0000256" key="1">
    <source>
        <dbReference type="ARBA" id="ARBA00003618"/>
    </source>
</evidence>
<evidence type="ECO:0000256" key="5">
    <source>
        <dbReference type="ARBA" id="ARBA00022763"/>
    </source>
</evidence>
<evidence type="ECO:0000313" key="13">
    <source>
        <dbReference type="Proteomes" id="UP000004263"/>
    </source>
</evidence>
<dbReference type="RefSeq" id="WP_007018489.1">
    <property type="nucleotide sequence ID" value="NZ_CH724117.1"/>
</dbReference>
<dbReference type="FunFam" id="3.40.50.300:FF:000319">
    <property type="entry name" value="DNA repair protein RecN"/>
    <property type="match status" value="1"/>
</dbReference>
<dbReference type="InterPro" id="IPR027417">
    <property type="entry name" value="P-loop_NTPase"/>
</dbReference>
<dbReference type="PANTHER" id="PTHR11059:SF0">
    <property type="entry name" value="DNA REPAIR PROTEIN RECN"/>
    <property type="match status" value="1"/>
</dbReference>
<evidence type="ECO:0000313" key="12">
    <source>
        <dbReference type="EMBL" id="EAT12700.1"/>
    </source>
</evidence>
<sequence length="557" mass="62387">MLTHISIKDFTIVDSLELDLKQGFSAVTGETGAGKSIMLDALSLATGQKADAKQVRPDAQKAEIYACFDIAYQSTVSQWLHDNDLEGDGEQLILSRIITNEGRSRGYINGRPVSLQQLKHVGQSLLDIHGQHAHQQLLHKDSPRLFLDAYGEHENLLQTVKSQYQEWQSLNKKLDALQNQSDEVNARIQLLEYQVEELDILSLEKDEIESLEKEQKRLANAEHHLLTAQQALQLCRSDEDQIDAYQAVQMALQKLDPMVESDTKLQAAHELLNQAQVALEESANELHHYIDGFEINPQRLQQVEERLNTIYELARKHKVRPEELFDLHQDLANELADITHEDASLESLQAAQEKAQEAYSQSANQLSDKRQKAAAKLAKALLSQLKELALDKAQLEFQVTPHSLHEANSYGLDDIELMISLNPGQPMQPMHKVASGGELSRISLALQILIQRGPNTLIFDEIDVGVGGATAERMGRLLKSLGEHKQVISVTHQPQVAALSHQHLLVNKLSGKKQTRTQIRELSADQRQHELARMMGGLEITDTTLAHARDMLHAAQA</sequence>
<protein>
    <recommendedName>
        <fullName evidence="3 9">DNA repair protein RecN</fullName>
    </recommendedName>
    <alternativeName>
        <fullName evidence="8 9">Recombination protein N</fullName>
    </alternativeName>
</protein>
<dbReference type="PANTHER" id="PTHR11059">
    <property type="entry name" value="DNA REPAIR PROTEIN RECN"/>
    <property type="match status" value="1"/>
</dbReference>
<dbReference type="STRING" id="207949.RED65_13487"/>
<dbReference type="HOGENOM" id="CLU_018297_3_1_6"/>
<dbReference type="Pfam" id="PF02463">
    <property type="entry name" value="SMC_N"/>
    <property type="match status" value="1"/>
</dbReference>
<dbReference type="NCBIfam" id="NF008121">
    <property type="entry name" value="PRK10869.1"/>
    <property type="match status" value="1"/>
</dbReference>
<evidence type="ECO:0000256" key="10">
    <source>
        <dbReference type="SAM" id="Coils"/>
    </source>
</evidence>
<evidence type="ECO:0000256" key="8">
    <source>
        <dbReference type="ARBA" id="ARBA00033408"/>
    </source>
</evidence>
<feature type="coiled-coil region" evidence="10">
    <location>
        <begin position="345"/>
        <end position="398"/>
    </location>
</feature>
<evidence type="ECO:0000256" key="9">
    <source>
        <dbReference type="PIRNR" id="PIRNR003128"/>
    </source>
</evidence>
<dbReference type="GO" id="GO:0006281">
    <property type="term" value="P:DNA repair"/>
    <property type="evidence" value="ECO:0007669"/>
    <property type="project" value="UniProtKB-KW"/>
</dbReference>
<proteinExistence type="inferred from homology"/>
<name>Q1N391_9GAMM</name>
<dbReference type="NCBIfam" id="TIGR00634">
    <property type="entry name" value="recN"/>
    <property type="match status" value="1"/>
</dbReference>
<organism evidence="12 13">
    <name type="scientific">Bermanella marisrubri</name>
    <dbReference type="NCBI Taxonomy" id="207949"/>
    <lineage>
        <taxon>Bacteria</taxon>
        <taxon>Pseudomonadati</taxon>
        <taxon>Pseudomonadota</taxon>
        <taxon>Gammaproteobacteria</taxon>
        <taxon>Oceanospirillales</taxon>
        <taxon>Oceanospirillaceae</taxon>
        <taxon>Bermanella</taxon>
    </lineage>
</organism>
<evidence type="ECO:0000256" key="2">
    <source>
        <dbReference type="ARBA" id="ARBA00009441"/>
    </source>
</evidence>
<dbReference type="FunFam" id="3.40.50.300:FF:000356">
    <property type="entry name" value="DNA repair protein RecN"/>
    <property type="match status" value="1"/>
</dbReference>
<keyword evidence="7 9" id="KW-0234">DNA repair</keyword>
<evidence type="ECO:0000256" key="4">
    <source>
        <dbReference type="ARBA" id="ARBA00022741"/>
    </source>
</evidence>
<comment type="function">
    <text evidence="1 9">May be involved in recombinational repair of damaged DNA.</text>
</comment>
<dbReference type="InterPro" id="IPR003395">
    <property type="entry name" value="RecF/RecN/SMC_N"/>
</dbReference>
<dbReference type="Proteomes" id="UP000004263">
    <property type="component" value="Unassembled WGS sequence"/>
</dbReference>
<dbReference type="SUPFAM" id="SSF52540">
    <property type="entry name" value="P-loop containing nucleoside triphosphate hydrolases"/>
    <property type="match status" value="1"/>
</dbReference>
<evidence type="ECO:0000256" key="6">
    <source>
        <dbReference type="ARBA" id="ARBA00022840"/>
    </source>
</evidence>
<reference evidence="12 13" key="1">
    <citation type="submission" date="2006-03" db="EMBL/GenBank/DDBJ databases">
        <authorList>
            <person name="Pinhassi J."/>
            <person name="Pedros-Alio C."/>
            <person name="Ferriera S."/>
            <person name="Johnson J."/>
            <person name="Kravitz S."/>
            <person name="Halpern A."/>
            <person name="Remington K."/>
            <person name="Beeson K."/>
            <person name="Tran B."/>
            <person name="Rogers Y.-H."/>
            <person name="Friedman R."/>
            <person name="Venter J.C."/>
        </authorList>
    </citation>
    <scope>NUCLEOTIDE SEQUENCE [LARGE SCALE GENOMIC DNA]</scope>
    <source>
        <strain evidence="12 13">RED65</strain>
    </source>
</reference>
<evidence type="ECO:0000256" key="3">
    <source>
        <dbReference type="ARBA" id="ARBA00021315"/>
    </source>
</evidence>
<dbReference type="Gene3D" id="3.40.50.300">
    <property type="entry name" value="P-loop containing nucleotide triphosphate hydrolases"/>
    <property type="match status" value="2"/>
</dbReference>
<keyword evidence="6" id="KW-0067">ATP-binding</keyword>
<evidence type="ECO:0000259" key="11">
    <source>
        <dbReference type="Pfam" id="PF02463"/>
    </source>
</evidence>
<dbReference type="GO" id="GO:0043590">
    <property type="term" value="C:bacterial nucleoid"/>
    <property type="evidence" value="ECO:0007669"/>
    <property type="project" value="TreeGrafter"/>
</dbReference>
<keyword evidence="10" id="KW-0175">Coiled coil</keyword>
<dbReference type="GO" id="GO:0006310">
    <property type="term" value="P:DNA recombination"/>
    <property type="evidence" value="ECO:0007669"/>
    <property type="project" value="InterPro"/>
</dbReference>
<dbReference type="PIRSF" id="PIRSF003128">
    <property type="entry name" value="RecN"/>
    <property type="match status" value="1"/>
</dbReference>